<protein>
    <submittedName>
        <fullName evidence="1">Uncharacterized protein</fullName>
    </submittedName>
</protein>
<gene>
    <name evidence="1" type="ORF">DFK10_16070</name>
</gene>
<reference evidence="2" key="1">
    <citation type="submission" date="2018-05" db="EMBL/GenBank/DDBJ databases">
        <authorList>
            <person name="Du Z."/>
            <person name="Wang X."/>
        </authorList>
    </citation>
    <scope>NUCLEOTIDE SEQUENCE [LARGE SCALE GENOMIC DNA]</scope>
    <source>
        <strain evidence="2">WDS4C29</strain>
    </source>
</reference>
<evidence type="ECO:0000313" key="1">
    <source>
        <dbReference type="EMBL" id="PWG15599.1"/>
    </source>
</evidence>
<evidence type="ECO:0000313" key="2">
    <source>
        <dbReference type="Proteomes" id="UP000245293"/>
    </source>
</evidence>
<dbReference type="Proteomes" id="UP000245293">
    <property type="component" value="Unassembled WGS sequence"/>
</dbReference>
<name>A0A2V1NZA7_9RHOB</name>
<proteinExistence type="predicted"/>
<dbReference type="EMBL" id="QETF01000034">
    <property type="protein sequence ID" value="PWG15599.1"/>
    <property type="molecule type" value="Genomic_DNA"/>
</dbReference>
<organism evidence="1 2">
    <name type="scientific">Salibaculum griseiflavum</name>
    <dbReference type="NCBI Taxonomy" id="1914409"/>
    <lineage>
        <taxon>Bacteria</taxon>
        <taxon>Pseudomonadati</taxon>
        <taxon>Pseudomonadota</taxon>
        <taxon>Alphaproteobacteria</taxon>
        <taxon>Rhodobacterales</taxon>
        <taxon>Roseobacteraceae</taxon>
        <taxon>Salibaculum</taxon>
    </lineage>
</organism>
<dbReference type="AlphaFoldDB" id="A0A2V1NZA7"/>
<accession>A0A2V1NZA7</accession>
<comment type="caution">
    <text evidence="1">The sequence shown here is derived from an EMBL/GenBank/DDBJ whole genome shotgun (WGS) entry which is preliminary data.</text>
</comment>
<keyword evidence="2" id="KW-1185">Reference proteome</keyword>
<sequence>MLQDVEGKMTARHDLQEVIELLQASDNPVAQMRDWISDSGGDWCDDSHAGLFEVQYLGIAGIGVGPVAAVRAWIKNATATIQSDVAAYSLAS</sequence>